<gene>
    <name evidence="2" type="ORF">IFK94_10000</name>
</gene>
<evidence type="ECO:0000256" key="1">
    <source>
        <dbReference type="SAM" id="Phobius"/>
    </source>
</evidence>
<organism evidence="2 3">
    <name type="scientific">Candidatus Polarisedimenticola svalbardensis</name>
    <dbReference type="NCBI Taxonomy" id="2886004"/>
    <lineage>
        <taxon>Bacteria</taxon>
        <taxon>Pseudomonadati</taxon>
        <taxon>Acidobacteriota</taxon>
        <taxon>Candidatus Polarisedimenticolia</taxon>
        <taxon>Candidatus Polarisedimenticolales</taxon>
        <taxon>Candidatus Polarisedimenticolaceae</taxon>
        <taxon>Candidatus Polarisedimenticola</taxon>
    </lineage>
</organism>
<keyword evidence="1" id="KW-1133">Transmembrane helix</keyword>
<proteinExistence type="predicted"/>
<feature type="non-terminal residue" evidence="2">
    <location>
        <position position="174"/>
    </location>
</feature>
<dbReference type="AlphaFoldDB" id="A0A8J7CDA7"/>
<feature type="transmembrane region" description="Helical" evidence="1">
    <location>
        <begin position="48"/>
        <end position="73"/>
    </location>
</feature>
<keyword evidence="1" id="KW-0472">Membrane</keyword>
<keyword evidence="1" id="KW-0812">Transmembrane</keyword>
<feature type="transmembrane region" description="Helical" evidence="1">
    <location>
        <begin position="94"/>
        <end position="117"/>
    </location>
</feature>
<protein>
    <submittedName>
        <fullName evidence="2">Uncharacterized protein</fullName>
    </submittedName>
</protein>
<reference evidence="2 3" key="1">
    <citation type="submission" date="2020-08" db="EMBL/GenBank/DDBJ databases">
        <title>Acidobacteriota in marine sediments use diverse sulfur dissimilation pathways.</title>
        <authorList>
            <person name="Wasmund K."/>
        </authorList>
    </citation>
    <scope>NUCLEOTIDE SEQUENCE [LARGE SCALE GENOMIC DNA]</scope>
    <source>
        <strain evidence="2">MAG AM4</strain>
    </source>
</reference>
<feature type="transmembrane region" description="Helical" evidence="1">
    <location>
        <begin position="20"/>
        <end position="42"/>
    </location>
</feature>
<name>A0A8J7CDA7_9BACT</name>
<evidence type="ECO:0000313" key="2">
    <source>
        <dbReference type="EMBL" id="MBD3868442.1"/>
    </source>
</evidence>
<sequence>MDHEHKKPSRRKATVWNLIFNYGALALTIVRNLLLVPVYLKYVDLELYGAWLATGAALAQMIVSEFGFMGVVVQRTGAAYGARDYKRLGAVIGTSRIVVGLLAGTLVGIGLAISPVIPKIMHLQGAAATTLMNCFILIVVANGFDLVGNASGEMLKSLHRPFVPGLSRVVGEMI</sequence>
<dbReference type="EMBL" id="JACXWD010000032">
    <property type="protein sequence ID" value="MBD3868442.1"/>
    <property type="molecule type" value="Genomic_DNA"/>
</dbReference>
<feature type="transmembrane region" description="Helical" evidence="1">
    <location>
        <begin position="123"/>
        <end position="147"/>
    </location>
</feature>
<dbReference type="Proteomes" id="UP000648239">
    <property type="component" value="Unassembled WGS sequence"/>
</dbReference>
<evidence type="ECO:0000313" key="3">
    <source>
        <dbReference type="Proteomes" id="UP000648239"/>
    </source>
</evidence>
<comment type="caution">
    <text evidence="2">The sequence shown here is derived from an EMBL/GenBank/DDBJ whole genome shotgun (WGS) entry which is preliminary data.</text>
</comment>
<accession>A0A8J7CDA7</accession>